<evidence type="ECO:0000313" key="5">
    <source>
        <dbReference type="EMBL" id="ROR27157.1"/>
    </source>
</evidence>
<evidence type="ECO:0000313" key="6">
    <source>
        <dbReference type="Proteomes" id="UP000273083"/>
    </source>
</evidence>
<evidence type="ECO:0000259" key="3">
    <source>
        <dbReference type="Pfam" id="PF01232"/>
    </source>
</evidence>
<evidence type="ECO:0000259" key="4">
    <source>
        <dbReference type="Pfam" id="PF08125"/>
    </source>
</evidence>
<keyword evidence="1" id="KW-0560">Oxidoreductase</keyword>
<dbReference type="GO" id="GO:0008926">
    <property type="term" value="F:mannitol-1-phosphate 5-dehydrogenase activity"/>
    <property type="evidence" value="ECO:0007669"/>
    <property type="project" value="UniProtKB-EC"/>
</dbReference>
<dbReference type="InterPro" id="IPR013118">
    <property type="entry name" value="Mannitol_DH_C"/>
</dbReference>
<reference evidence="5 6" key="1">
    <citation type="submission" date="2018-11" db="EMBL/GenBank/DDBJ databases">
        <title>Genomic Encyclopedia of Type Strains, Phase IV (KMG-IV): sequencing the most valuable type-strain genomes for metagenomic binning, comparative biology and taxonomic classification.</title>
        <authorList>
            <person name="Goeker M."/>
        </authorList>
    </citation>
    <scope>NUCLEOTIDE SEQUENCE [LARGE SCALE GENOMIC DNA]</scope>
    <source>
        <strain evidence="5 6">DSM 26537</strain>
    </source>
</reference>
<dbReference type="Gene3D" id="1.10.1040.10">
    <property type="entry name" value="N-(1-d-carboxylethyl)-l-norvaline Dehydrogenase, domain 2"/>
    <property type="match status" value="1"/>
</dbReference>
<evidence type="ECO:0000256" key="2">
    <source>
        <dbReference type="ARBA" id="ARBA00048615"/>
    </source>
</evidence>
<feature type="domain" description="Mannitol dehydrogenase C-terminal" evidence="4">
    <location>
        <begin position="317"/>
        <end position="505"/>
    </location>
</feature>
<accession>A0A3N1XQU0</accession>
<gene>
    <name evidence="5" type="ORF">EDD66_10771</name>
</gene>
<dbReference type="RefSeq" id="WP_123609854.1">
    <property type="nucleotide sequence ID" value="NZ_RJVG01000007.1"/>
</dbReference>
<protein>
    <submittedName>
        <fullName evidence="5">Fructuronate reductase</fullName>
    </submittedName>
</protein>
<comment type="caution">
    <text evidence="5">The sequence shown here is derived from an EMBL/GenBank/DDBJ whole genome shotgun (WGS) entry which is preliminary data.</text>
</comment>
<dbReference type="InterPro" id="IPR050988">
    <property type="entry name" value="Mannitol_DH/Oxidoreductase"/>
</dbReference>
<dbReference type="Pfam" id="PF08125">
    <property type="entry name" value="Mannitol_dh_C"/>
    <property type="match status" value="1"/>
</dbReference>
<dbReference type="Gene3D" id="3.40.50.720">
    <property type="entry name" value="NAD(P)-binding Rossmann-like Domain"/>
    <property type="match status" value="1"/>
</dbReference>
<dbReference type="Proteomes" id="UP000273083">
    <property type="component" value="Unassembled WGS sequence"/>
</dbReference>
<feature type="domain" description="Mannitol dehydrogenase N-terminal" evidence="3">
    <location>
        <begin position="40"/>
        <end position="305"/>
    </location>
</feature>
<dbReference type="InterPro" id="IPR036291">
    <property type="entry name" value="NAD(P)-bd_dom_sf"/>
</dbReference>
<dbReference type="InterPro" id="IPR008927">
    <property type="entry name" value="6-PGluconate_DH-like_C_sf"/>
</dbReference>
<dbReference type="OrthoDB" id="271711at2"/>
<dbReference type="AlphaFoldDB" id="A0A3N1XQU0"/>
<dbReference type="PANTHER" id="PTHR43362:SF1">
    <property type="entry name" value="MANNITOL DEHYDROGENASE 2-RELATED"/>
    <property type="match status" value="1"/>
</dbReference>
<dbReference type="PANTHER" id="PTHR43362">
    <property type="entry name" value="MANNITOL DEHYDROGENASE DSF1-RELATED"/>
    <property type="match status" value="1"/>
</dbReference>
<dbReference type="Pfam" id="PF01232">
    <property type="entry name" value="Mannitol_dh"/>
    <property type="match status" value="1"/>
</dbReference>
<organism evidence="5 6">
    <name type="scientific">Mobilisporobacter senegalensis</name>
    <dbReference type="NCBI Taxonomy" id="1329262"/>
    <lineage>
        <taxon>Bacteria</taxon>
        <taxon>Bacillati</taxon>
        <taxon>Bacillota</taxon>
        <taxon>Clostridia</taxon>
        <taxon>Lachnospirales</taxon>
        <taxon>Lachnospiraceae</taxon>
        <taxon>Mobilisporobacter</taxon>
    </lineage>
</organism>
<comment type="catalytic activity">
    <reaction evidence="2">
        <text>D-mannitol 1-phosphate + NAD(+) = beta-D-fructose 6-phosphate + NADH + H(+)</text>
        <dbReference type="Rhea" id="RHEA:19661"/>
        <dbReference type="ChEBI" id="CHEBI:15378"/>
        <dbReference type="ChEBI" id="CHEBI:57540"/>
        <dbReference type="ChEBI" id="CHEBI:57634"/>
        <dbReference type="ChEBI" id="CHEBI:57945"/>
        <dbReference type="ChEBI" id="CHEBI:61381"/>
        <dbReference type="EC" id="1.1.1.17"/>
    </reaction>
</comment>
<evidence type="ECO:0000256" key="1">
    <source>
        <dbReference type="ARBA" id="ARBA00023002"/>
    </source>
</evidence>
<dbReference type="InterPro" id="IPR013328">
    <property type="entry name" value="6PGD_dom2"/>
</dbReference>
<dbReference type="SUPFAM" id="SSF51735">
    <property type="entry name" value="NAD(P)-binding Rossmann-fold domains"/>
    <property type="match status" value="1"/>
</dbReference>
<keyword evidence="6" id="KW-1185">Reference proteome</keyword>
<name>A0A3N1XQU0_9FIRM</name>
<sequence length="536" mass="60524">MKLNNESLKNKKQWKDRGFELPEFDREQMVKDTRNTPEWIHFGGGNIFRAFPAAVCQDLLNRGIIKTGIIVAEGYDYEIIEKSYKRFDDLSVLVTLKSDGQLVKKVIGSITESLCVDTNNTKDWTRLIDIFQTPGLKMVSFTITEKGYSLVNEKGKYLPDVFNDFLMGPNKAISYIGKLTALCYKRYLKNRLPLTLVSMDNCSHNGTRLKEAVTTFARVWVENDLVEPEFLFYVNNEISYPWSMIDKITPRPAESVIHMLESIGFEDTTAVVTSKNTYVASFVNAEESQYLIIEDTFKNGRLPLDQGGIIYTDKETVNKVEKMKVCTCLNPLHTALAIFGCLLSYEKISDEMKDTELVALVEKLGYVEGLPVVTDPEIINPKDFIDEVVGVRLPNPFMPDTPQRIATDTSQKLGIRFGETMKAYAANPQFHVTDLTFIPLVLAGWCRYLMAVDDNGNAFELSPDPLLTSLTPIMSKISLGKTEGVHNLLLDILSNKEIFGVNLYDIGLGEKVEGIFKELIRDIGAVRSTLRKYLNT</sequence>
<dbReference type="InterPro" id="IPR013131">
    <property type="entry name" value="Mannitol_DH_N"/>
</dbReference>
<dbReference type="SUPFAM" id="SSF48179">
    <property type="entry name" value="6-phosphogluconate dehydrogenase C-terminal domain-like"/>
    <property type="match status" value="1"/>
</dbReference>
<dbReference type="EMBL" id="RJVG01000007">
    <property type="protein sequence ID" value="ROR27157.1"/>
    <property type="molecule type" value="Genomic_DNA"/>
</dbReference>
<proteinExistence type="predicted"/>